<dbReference type="Proteomes" id="UP000037943">
    <property type="component" value="Unassembled WGS sequence"/>
</dbReference>
<gene>
    <name evidence="1" type="ORF">AC499_0571</name>
</gene>
<accession>A0ABR5KSK3</accession>
<organism evidence="1 2">
    <name type="scientific">Pseudomonas amygdali pv. lachrymans</name>
    <name type="common">Pseudomonas syringae pv. lachrymans</name>
    <dbReference type="NCBI Taxonomy" id="53707"/>
    <lineage>
        <taxon>Bacteria</taxon>
        <taxon>Pseudomonadati</taxon>
        <taxon>Pseudomonadota</taxon>
        <taxon>Gammaproteobacteria</taxon>
        <taxon>Pseudomonadales</taxon>
        <taxon>Pseudomonadaceae</taxon>
        <taxon>Pseudomonas</taxon>
        <taxon>Pseudomonas amygdali</taxon>
    </lineage>
</organism>
<sequence length="449" mass="50412">MTGISAAFAADPEGTLVELLRQPIEALVDLAQLREDFDYKTITDAMTQAMAHTSLKHRYLGVEWDSQCEMLKHLPQHALTLLIMPAILNLQVGLLRPLSGAVMNNYVAKEPLEHIDIYLFRDNDVYRAADAIGSSSKMKGVFLNRLEACREAALFVTPQVLQGCLASPLGCLFHDAWTNYATSSHWYRKSVGFDLGNTNPIAITITHQLLLEGPEGPHAWAYPKSLKKITDPQMGTKTDLYLKLLDGFFSCKEAEKLHSSPEALRKIYLQLYQRLTPLKKNGEVNPNNEWIVYAIREFHRQFFVPGNGFVEQMRANPEAYTSMMSSALNLVTQPKSAQNLGLMAEFASALNGSGPLFKAGQGTMVDSLAQLGNLPIENTRNPEQGYDKLREYLDNLFKGASNAEKISQALDKVESSQQARLFSRIWPEAVKRHRNPWLQDQRMQQDLGL</sequence>
<comment type="caution">
    <text evidence="1">The sequence shown here is derived from an EMBL/GenBank/DDBJ whole genome shotgun (WGS) entry which is preliminary data.</text>
</comment>
<keyword evidence="2" id="KW-1185">Reference proteome</keyword>
<reference evidence="1 2" key="1">
    <citation type="submission" date="2015-07" db="EMBL/GenBank/DDBJ databases">
        <authorList>
            <person name="O'Brien H.E."/>
            <person name="Thakur S."/>
            <person name="Gong Y."/>
            <person name="Wang P.W."/>
            <person name="Guttman D.S."/>
        </authorList>
    </citation>
    <scope>NUCLEOTIDE SEQUENCE [LARGE SCALE GENOMIC DNA]</scope>
    <source>
        <strain evidence="1 2">107</strain>
    </source>
</reference>
<name>A0ABR5KSK3_PSEAV</name>
<evidence type="ECO:0000313" key="1">
    <source>
        <dbReference type="EMBL" id="KPC17369.1"/>
    </source>
</evidence>
<dbReference type="EMBL" id="LGLK01000057">
    <property type="protein sequence ID" value="KPC17369.1"/>
    <property type="molecule type" value="Genomic_DNA"/>
</dbReference>
<proteinExistence type="predicted"/>
<evidence type="ECO:0000313" key="2">
    <source>
        <dbReference type="Proteomes" id="UP000037943"/>
    </source>
</evidence>
<reference evidence="1 2" key="2">
    <citation type="submission" date="2015-10" db="EMBL/GenBank/DDBJ databases">
        <title>Comparative genomics and high-throughput reverse genetic screens identify a new phytobacterial MAMP and an Arabidopsis receptor required for immune elicitation.</title>
        <authorList>
            <person name="Mott G.A."/>
            <person name="Thakur S."/>
            <person name="Wang P.W."/>
            <person name="Desveaux D."/>
            <person name="Guttman D.S."/>
        </authorList>
    </citation>
    <scope>NUCLEOTIDE SEQUENCE [LARGE SCALE GENOMIC DNA]</scope>
    <source>
        <strain evidence="1 2">107</strain>
    </source>
</reference>
<protein>
    <submittedName>
        <fullName evidence="1">Uncharacterized protein</fullName>
    </submittedName>
</protein>